<organism evidence="2 3">
    <name type="scientific">Athelia psychrophila</name>
    <dbReference type="NCBI Taxonomy" id="1759441"/>
    <lineage>
        <taxon>Eukaryota</taxon>
        <taxon>Fungi</taxon>
        <taxon>Dikarya</taxon>
        <taxon>Basidiomycota</taxon>
        <taxon>Agaricomycotina</taxon>
        <taxon>Agaricomycetes</taxon>
        <taxon>Agaricomycetidae</taxon>
        <taxon>Atheliales</taxon>
        <taxon>Atheliaceae</taxon>
        <taxon>Athelia</taxon>
    </lineage>
</organism>
<dbReference type="GO" id="GO:0002098">
    <property type="term" value="P:tRNA wobble uridine modification"/>
    <property type="evidence" value="ECO:0007669"/>
    <property type="project" value="TreeGrafter"/>
</dbReference>
<dbReference type="OrthoDB" id="8954335at2759"/>
<evidence type="ECO:0000313" key="2">
    <source>
        <dbReference type="EMBL" id="KZP12313.1"/>
    </source>
</evidence>
<dbReference type="CDD" id="cd00882">
    <property type="entry name" value="Ras_like_GTPase"/>
    <property type="match status" value="2"/>
</dbReference>
<dbReference type="SUPFAM" id="SSF52540">
    <property type="entry name" value="P-loop containing nucleoside triphosphate hydrolases"/>
    <property type="match status" value="2"/>
</dbReference>
<protein>
    <recommendedName>
        <fullName evidence="1">G domain-containing protein</fullName>
    </recommendedName>
</protein>
<dbReference type="PANTHER" id="PTHR42714:SF2">
    <property type="entry name" value="TRNA MODIFICATION GTPASE GTPBP3, MITOCHONDRIAL"/>
    <property type="match status" value="1"/>
</dbReference>
<gene>
    <name evidence="2" type="ORF">FIBSPDRAFT_836354</name>
</gene>
<keyword evidence="3" id="KW-1185">Reference proteome</keyword>
<dbReference type="GO" id="GO:0030488">
    <property type="term" value="P:tRNA methylation"/>
    <property type="evidence" value="ECO:0007669"/>
    <property type="project" value="TreeGrafter"/>
</dbReference>
<feature type="domain" description="G" evidence="1">
    <location>
        <begin position="11"/>
        <end position="104"/>
    </location>
</feature>
<dbReference type="Proteomes" id="UP000076532">
    <property type="component" value="Unassembled WGS sequence"/>
</dbReference>
<name>A0A166B643_9AGAM</name>
<feature type="non-terminal residue" evidence="2">
    <location>
        <position position="386"/>
    </location>
</feature>
<dbReference type="InterPro" id="IPR006073">
    <property type="entry name" value="GTP-bd"/>
</dbReference>
<dbReference type="GO" id="GO:0005525">
    <property type="term" value="F:GTP binding"/>
    <property type="evidence" value="ECO:0007669"/>
    <property type="project" value="InterPro"/>
</dbReference>
<dbReference type="PANTHER" id="PTHR42714">
    <property type="entry name" value="TRNA MODIFICATION GTPASE GTPBP3"/>
    <property type="match status" value="1"/>
</dbReference>
<evidence type="ECO:0000313" key="3">
    <source>
        <dbReference type="Proteomes" id="UP000076532"/>
    </source>
</evidence>
<dbReference type="EMBL" id="KV417649">
    <property type="protein sequence ID" value="KZP12313.1"/>
    <property type="molecule type" value="Genomic_DNA"/>
</dbReference>
<dbReference type="InterPro" id="IPR027417">
    <property type="entry name" value="P-loop_NTPase"/>
</dbReference>
<reference evidence="2 3" key="1">
    <citation type="journal article" date="2016" name="Mol. Biol. Evol.">
        <title>Comparative Genomics of Early-Diverging Mushroom-Forming Fungi Provides Insights into the Origins of Lignocellulose Decay Capabilities.</title>
        <authorList>
            <person name="Nagy L.G."/>
            <person name="Riley R."/>
            <person name="Tritt A."/>
            <person name="Adam C."/>
            <person name="Daum C."/>
            <person name="Floudas D."/>
            <person name="Sun H."/>
            <person name="Yadav J.S."/>
            <person name="Pangilinan J."/>
            <person name="Larsson K.H."/>
            <person name="Matsuura K."/>
            <person name="Barry K."/>
            <person name="Labutti K."/>
            <person name="Kuo R."/>
            <person name="Ohm R.A."/>
            <person name="Bhattacharya S.S."/>
            <person name="Shirouzu T."/>
            <person name="Yoshinaga Y."/>
            <person name="Martin F.M."/>
            <person name="Grigoriev I.V."/>
            <person name="Hibbett D.S."/>
        </authorList>
    </citation>
    <scope>NUCLEOTIDE SEQUENCE [LARGE SCALE GENOMIC DNA]</scope>
    <source>
        <strain evidence="2 3">CBS 109695</strain>
    </source>
</reference>
<dbReference type="GO" id="GO:0005829">
    <property type="term" value="C:cytosol"/>
    <property type="evidence" value="ECO:0007669"/>
    <property type="project" value="TreeGrafter"/>
</dbReference>
<evidence type="ECO:0000259" key="1">
    <source>
        <dbReference type="Pfam" id="PF01926"/>
    </source>
</evidence>
<dbReference type="Gene3D" id="3.40.50.300">
    <property type="entry name" value="P-loop containing nucleotide triphosphate hydrolases"/>
    <property type="match status" value="2"/>
</dbReference>
<dbReference type="PROSITE" id="PS00675">
    <property type="entry name" value="SIGMA54_INTERACT_1"/>
    <property type="match status" value="1"/>
</dbReference>
<feature type="domain" description="G" evidence="1">
    <location>
        <begin position="272"/>
        <end position="341"/>
    </location>
</feature>
<proteinExistence type="predicted"/>
<dbReference type="AlphaFoldDB" id="A0A166B643"/>
<sequence>MSRGDVAHPANVVIFGEAGAGKSSLINLIRDDHAATTASSAEGCTFESRSYDVTIGDAKVRLWDTVGLNEGDQGKVDPKRAIASLYSLTTHLQNGVSLLIYCIARGRITRTTVTNYMMFYQGVCQQEVPICIVITGLEHQEPNMDAWWKENEDAFINEKMVFNGHACITATKGKLRNGTYTYAAEYMESRIVTRDLISRELRAGGPWTLQKEGKIATISKTAYNFLAGWLGVEQVGIYKALDEVLREYYGELSPEEAAAIANEVVLDAPTNVIIFGETGVGKSSVINMIAGREISKVANTARGCTFQSTSYDMNIGARTFRLWDTAGMNENEKGSVAAKDAIINLYKLMDGLQSGVGLLVYCMRGRIKETTVKNYKLFYEGFCQME</sequence>
<dbReference type="Pfam" id="PF01926">
    <property type="entry name" value="MMR_HSR1"/>
    <property type="match status" value="2"/>
</dbReference>
<dbReference type="STRING" id="436010.A0A166B643"/>
<accession>A0A166B643</accession>
<dbReference type="InterPro" id="IPR025662">
    <property type="entry name" value="Sigma_54_int_dom_ATP-bd_1"/>
</dbReference>